<protein>
    <submittedName>
        <fullName evidence="1">Uncharacterized protein</fullName>
    </submittedName>
</protein>
<name>A0A2S5D279_LYSSH</name>
<comment type="caution">
    <text evidence="1">The sequence shown here is derived from an EMBL/GenBank/DDBJ whole genome shotgun (WGS) entry which is preliminary data.</text>
</comment>
<organism evidence="1 2">
    <name type="scientific">Lysinibacillus sphaericus</name>
    <name type="common">Bacillus sphaericus</name>
    <dbReference type="NCBI Taxonomy" id="1421"/>
    <lineage>
        <taxon>Bacteria</taxon>
        <taxon>Bacillati</taxon>
        <taxon>Bacillota</taxon>
        <taxon>Bacilli</taxon>
        <taxon>Bacillales</taxon>
        <taxon>Bacillaceae</taxon>
        <taxon>Lysinibacillus</taxon>
    </lineage>
</organism>
<evidence type="ECO:0000313" key="1">
    <source>
        <dbReference type="EMBL" id="POZ57186.1"/>
    </source>
</evidence>
<evidence type="ECO:0000313" key="2">
    <source>
        <dbReference type="Proteomes" id="UP000237319"/>
    </source>
</evidence>
<dbReference type="EMBL" id="PGLV01000001">
    <property type="protein sequence ID" value="POZ57186.1"/>
    <property type="molecule type" value="Genomic_DNA"/>
</dbReference>
<dbReference type="Proteomes" id="UP000237319">
    <property type="component" value="Unassembled WGS sequence"/>
</dbReference>
<dbReference type="RefSeq" id="WP_103977086.1">
    <property type="nucleotide sequence ID" value="NZ_PGLV01000001.1"/>
</dbReference>
<sequence>MHKHTQSALIKQAATMATLAIETTANVDMTKTLRDLKGYQASLTLVKDAELKPFGQQAKTLVTSTIKYLQNRTQQNLETAHKQRDKLSEMMRVHMGRD</sequence>
<gene>
    <name evidence="1" type="ORF">LYSIN_01970</name>
</gene>
<keyword evidence="2" id="KW-1185">Reference proteome</keyword>
<proteinExistence type="predicted"/>
<reference evidence="1 2" key="1">
    <citation type="submission" date="2017-11" db="EMBL/GenBank/DDBJ databases">
        <title>Genome sequence of Lysinibacillus sphaericus, a lignin-degrading bacteria isolated from municipal solid waste soil.</title>
        <authorList>
            <person name="Persinoti G.F."/>
            <person name="Paixao D.A."/>
            <person name="Bugg T.D."/>
            <person name="Squina F.M."/>
        </authorList>
    </citation>
    <scope>NUCLEOTIDE SEQUENCE [LARGE SCALE GENOMIC DNA]</scope>
    <source>
        <strain evidence="1 2">A1</strain>
    </source>
</reference>
<dbReference type="AlphaFoldDB" id="A0A2S5D279"/>
<accession>A0A2S5D279</accession>